<dbReference type="Gene3D" id="3.40.109.10">
    <property type="entry name" value="NADH Oxidase"/>
    <property type="match status" value="1"/>
</dbReference>
<evidence type="ECO:0000256" key="2">
    <source>
        <dbReference type="ARBA" id="ARBA00007118"/>
    </source>
</evidence>
<accession>A0ABU3PQZ3</accession>
<dbReference type="PANTHER" id="PTHR43673:SF2">
    <property type="entry name" value="NITROREDUCTASE"/>
    <property type="match status" value="1"/>
</dbReference>
<comment type="caution">
    <text evidence="7">The sequence shown here is derived from an EMBL/GenBank/DDBJ whole genome shotgun (WGS) entry which is preliminary data.</text>
</comment>
<dbReference type="SUPFAM" id="SSF55469">
    <property type="entry name" value="FMN-dependent nitroreductase-like"/>
    <property type="match status" value="1"/>
</dbReference>
<dbReference type="InterPro" id="IPR029479">
    <property type="entry name" value="Nitroreductase"/>
</dbReference>
<keyword evidence="3" id="KW-0285">Flavoprotein</keyword>
<name>A0ABU3PQZ3_9ACTN</name>
<evidence type="ECO:0000256" key="1">
    <source>
        <dbReference type="ARBA" id="ARBA00001917"/>
    </source>
</evidence>
<sequence length="232" mass="24703">MRTAEELADLADLDDLDALLADRHSCRAFAPEGVPEPVLRAVLATAQRTASWCNTQPWQVHVVSGAARDRLSRALRERVPAGPPAPDLDVPPGYTGVHDERRRESGLALYASLGIERGDRAARDEQALRNFDFFGAPHALVVTTDRSQGTYGAVDCGGYVATLLLAARAAGLATCAQAAVAMYSDVVRTQLGLAEGRAVVCAVALGRADPTHPVNAFRTSRADVDDVATFVR</sequence>
<evidence type="ECO:0000259" key="6">
    <source>
        <dbReference type="Pfam" id="PF00881"/>
    </source>
</evidence>
<evidence type="ECO:0000256" key="3">
    <source>
        <dbReference type="ARBA" id="ARBA00022630"/>
    </source>
</evidence>
<evidence type="ECO:0000313" key="8">
    <source>
        <dbReference type="Proteomes" id="UP001268542"/>
    </source>
</evidence>
<proteinExistence type="inferred from homology"/>
<keyword evidence="8" id="KW-1185">Reference proteome</keyword>
<comment type="cofactor">
    <cofactor evidence="1">
        <name>FMN</name>
        <dbReference type="ChEBI" id="CHEBI:58210"/>
    </cofactor>
</comment>
<reference evidence="7 8" key="1">
    <citation type="submission" date="2023-08" db="EMBL/GenBank/DDBJ databases">
        <title>Nocardioides seae sp. nov., a bacterium isolated from a soil.</title>
        <authorList>
            <person name="Wang X."/>
        </authorList>
    </citation>
    <scope>NUCLEOTIDE SEQUENCE [LARGE SCALE GENOMIC DNA]</scope>
    <source>
        <strain evidence="7 8">YZH12</strain>
    </source>
</reference>
<evidence type="ECO:0000256" key="4">
    <source>
        <dbReference type="ARBA" id="ARBA00022643"/>
    </source>
</evidence>
<dbReference type="InterPro" id="IPR000415">
    <property type="entry name" value="Nitroreductase-like"/>
</dbReference>
<keyword evidence="4" id="KW-0288">FMN</keyword>
<protein>
    <submittedName>
        <fullName evidence="7">Nitroreductase</fullName>
    </submittedName>
</protein>
<dbReference type="EMBL" id="JAVYII010000001">
    <property type="protein sequence ID" value="MDT9591644.1"/>
    <property type="molecule type" value="Genomic_DNA"/>
</dbReference>
<evidence type="ECO:0000256" key="5">
    <source>
        <dbReference type="ARBA" id="ARBA00023002"/>
    </source>
</evidence>
<comment type="similarity">
    <text evidence="2">Belongs to the nitroreductase family.</text>
</comment>
<dbReference type="PANTHER" id="PTHR43673">
    <property type="entry name" value="NAD(P)H NITROREDUCTASE YDGI-RELATED"/>
    <property type="match status" value="1"/>
</dbReference>
<evidence type="ECO:0000313" key="7">
    <source>
        <dbReference type="EMBL" id="MDT9591644.1"/>
    </source>
</evidence>
<dbReference type="Proteomes" id="UP001268542">
    <property type="component" value="Unassembled WGS sequence"/>
</dbReference>
<dbReference type="RefSeq" id="WP_315730604.1">
    <property type="nucleotide sequence ID" value="NZ_JAVYII010000001.1"/>
</dbReference>
<dbReference type="Pfam" id="PF00881">
    <property type="entry name" value="Nitroreductase"/>
    <property type="match status" value="1"/>
</dbReference>
<feature type="domain" description="Nitroreductase" evidence="6">
    <location>
        <begin position="21"/>
        <end position="207"/>
    </location>
</feature>
<dbReference type="CDD" id="cd02136">
    <property type="entry name" value="PnbA_NfnB-like"/>
    <property type="match status" value="1"/>
</dbReference>
<gene>
    <name evidence="7" type="ORF">RDV89_01100</name>
</gene>
<keyword evidence="5" id="KW-0560">Oxidoreductase</keyword>
<organism evidence="7 8">
    <name type="scientific">Nocardioides imazamoxiresistens</name>
    <dbReference type="NCBI Taxonomy" id="3231893"/>
    <lineage>
        <taxon>Bacteria</taxon>
        <taxon>Bacillati</taxon>
        <taxon>Actinomycetota</taxon>
        <taxon>Actinomycetes</taxon>
        <taxon>Propionibacteriales</taxon>
        <taxon>Nocardioidaceae</taxon>
        <taxon>Nocardioides</taxon>
    </lineage>
</organism>